<dbReference type="PANTHER" id="PTHR46082">
    <property type="entry name" value="ATP/GTP-BINDING PROTEIN-RELATED"/>
    <property type="match status" value="1"/>
</dbReference>
<evidence type="ECO:0000313" key="2">
    <source>
        <dbReference type="EMBL" id="KAF2173437.1"/>
    </source>
</evidence>
<dbReference type="EMBL" id="ML993579">
    <property type="protein sequence ID" value="KAF2173437.1"/>
    <property type="molecule type" value="Genomic_DNA"/>
</dbReference>
<feature type="region of interest" description="Disordered" evidence="1">
    <location>
        <begin position="1"/>
        <end position="30"/>
    </location>
</feature>
<evidence type="ECO:0008006" key="4">
    <source>
        <dbReference type="Google" id="ProtNLM"/>
    </source>
</evidence>
<dbReference type="Proteomes" id="UP000799537">
    <property type="component" value="Unassembled WGS sequence"/>
</dbReference>
<dbReference type="GO" id="GO:0009116">
    <property type="term" value="P:nucleoside metabolic process"/>
    <property type="evidence" value="ECO:0007669"/>
    <property type="project" value="InterPro"/>
</dbReference>
<proteinExistence type="predicted"/>
<sequence length="372" mass="40352">MDGAANGKDDARDGLKRRADSTEAPSRRKRRLPARSLPLESYLVGWIVALDDELTAALAMLDEQHAEPEDFEQPQNDTNTYRWGHIGAGLNYHNIVIASLPGVYGIASAATTAKEMSISHPHIRFGLLVGIGAGVPRPDHDVRLGDIVVSRPLGTSGGVIQYDLVKAKTTGSELTGHLAAPPAALQKAAMSLASHHALEDSEIPEIIEEVFEKRPKLAKSGQWAYPKSERDRLSAETYLRSGSEISLAEDRTDAEGDVVREGRKTLCPEIHLGIIGSGDTLVKDIAQRESILQRLPAECLCLEMEAAGLMNAFPCLVIRGICDYGDSRKNDKWQKYAALAAAAYAKDLLDSMKVREVSRTPKAVAALKAQSQ</sequence>
<name>A0A6A6D1Y9_ZASCE</name>
<evidence type="ECO:0000313" key="3">
    <source>
        <dbReference type="Proteomes" id="UP000799537"/>
    </source>
</evidence>
<evidence type="ECO:0000256" key="1">
    <source>
        <dbReference type="SAM" id="MobiDB-lite"/>
    </source>
</evidence>
<dbReference type="GO" id="GO:0003824">
    <property type="term" value="F:catalytic activity"/>
    <property type="evidence" value="ECO:0007669"/>
    <property type="project" value="InterPro"/>
</dbReference>
<organism evidence="2 3">
    <name type="scientific">Zasmidium cellare ATCC 36951</name>
    <dbReference type="NCBI Taxonomy" id="1080233"/>
    <lineage>
        <taxon>Eukaryota</taxon>
        <taxon>Fungi</taxon>
        <taxon>Dikarya</taxon>
        <taxon>Ascomycota</taxon>
        <taxon>Pezizomycotina</taxon>
        <taxon>Dothideomycetes</taxon>
        <taxon>Dothideomycetidae</taxon>
        <taxon>Mycosphaerellales</taxon>
        <taxon>Mycosphaerellaceae</taxon>
        <taxon>Zasmidium</taxon>
    </lineage>
</organism>
<dbReference type="GeneID" id="54568179"/>
<dbReference type="SUPFAM" id="SSF53167">
    <property type="entry name" value="Purine and uridine phosphorylases"/>
    <property type="match status" value="1"/>
</dbReference>
<gene>
    <name evidence="2" type="ORF">M409DRAFT_61847</name>
</gene>
<keyword evidence="3" id="KW-1185">Reference proteome</keyword>
<dbReference type="PANTHER" id="PTHR46082:SF11">
    <property type="entry name" value="AAA+ ATPASE DOMAIN-CONTAINING PROTEIN-RELATED"/>
    <property type="match status" value="1"/>
</dbReference>
<dbReference type="RefSeq" id="XP_033674326.1">
    <property type="nucleotide sequence ID" value="XM_033814907.1"/>
</dbReference>
<accession>A0A6A6D1Y9</accession>
<dbReference type="OrthoDB" id="3649992at2759"/>
<feature type="compositionally biased region" description="Basic and acidic residues" evidence="1">
    <location>
        <begin position="7"/>
        <end position="21"/>
    </location>
</feature>
<dbReference type="Gene3D" id="3.40.50.1580">
    <property type="entry name" value="Nucleoside phosphorylase domain"/>
    <property type="match status" value="1"/>
</dbReference>
<protein>
    <recommendedName>
        <fullName evidence="4">Nucleoside phosphorylase domain-containing protein</fullName>
    </recommendedName>
</protein>
<dbReference type="InterPro" id="IPR053137">
    <property type="entry name" value="NLR-like"/>
</dbReference>
<dbReference type="AlphaFoldDB" id="A0A6A6D1Y9"/>
<reference evidence="2" key="1">
    <citation type="journal article" date="2020" name="Stud. Mycol.">
        <title>101 Dothideomycetes genomes: a test case for predicting lifestyles and emergence of pathogens.</title>
        <authorList>
            <person name="Haridas S."/>
            <person name="Albert R."/>
            <person name="Binder M."/>
            <person name="Bloem J."/>
            <person name="Labutti K."/>
            <person name="Salamov A."/>
            <person name="Andreopoulos B."/>
            <person name="Baker S."/>
            <person name="Barry K."/>
            <person name="Bills G."/>
            <person name="Bluhm B."/>
            <person name="Cannon C."/>
            <person name="Castanera R."/>
            <person name="Culley D."/>
            <person name="Daum C."/>
            <person name="Ezra D."/>
            <person name="Gonzalez J."/>
            <person name="Henrissat B."/>
            <person name="Kuo A."/>
            <person name="Liang C."/>
            <person name="Lipzen A."/>
            <person name="Lutzoni F."/>
            <person name="Magnuson J."/>
            <person name="Mondo S."/>
            <person name="Nolan M."/>
            <person name="Ohm R."/>
            <person name="Pangilinan J."/>
            <person name="Park H.-J."/>
            <person name="Ramirez L."/>
            <person name="Alfaro M."/>
            <person name="Sun H."/>
            <person name="Tritt A."/>
            <person name="Yoshinaga Y."/>
            <person name="Zwiers L.-H."/>
            <person name="Turgeon B."/>
            <person name="Goodwin S."/>
            <person name="Spatafora J."/>
            <person name="Crous P."/>
            <person name="Grigoriev I."/>
        </authorList>
    </citation>
    <scope>NUCLEOTIDE SEQUENCE</scope>
    <source>
        <strain evidence="2">ATCC 36951</strain>
    </source>
</reference>
<dbReference type="InterPro" id="IPR035994">
    <property type="entry name" value="Nucleoside_phosphorylase_sf"/>
</dbReference>